<dbReference type="eggNOG" id="COG0355">
    <property type="taxonomic scope" value="Bacteria"/>
</dbReference>
<evidence type="ECO:0000256" key="3">
    <source>
        <dbReference type="ARBA" id="ARBA00005712"/>
    </source>
</evidence>
<proteinExistence type="inferred from homology"/>
<dbReference type="NCBIfam" id="NF001851">
    <property type="entry name" value="PRK00571.2-4"/>
    <property type="match status" value="1"/>
</dbReference>
<keyword evidence="9 10" id="KW-0066">ATP synthesis</keyword>
<dbReference type="NCBIfam" id="TIGR01216">
    <property type="entry name" value="ATP_synt_epsi"/>
    <property type="match status" value="1"/>
</dbReference>
<dbReference type="Pfam" id="PF02823">
    <property type="entry name" value="ATP-synt_DE_N"/>
    <property type="match status" value="1"/>
</dbReference>
<keyword evidence="7 10" id="KW-0472">Membrane</keyword>
<dbReference type="PANTHER" id="PTHR13822:SF10">
    <property type="entry name" value="ATP SYNTHASE EPSILON CHAIN, CHLOROPLASTIC"/>
    <property type="match status" value="1"/>
</dbReference>
<dbReference type="AlphaFoldDB" id="G4R6A0"/>
<dbReference type="HOGENOM" id="CLU_084338_2_1_5"/>
<keyword evidence="14" id="KW-1185">Reference proteome</keyword>
<name>G4R6A0_PELHB</name>
<keyword evidence="8 10" id="KW-0139">CF(1)</keyword>
<evidence type="ECO:0000256" key="7">
    <source>
        <dbReference type="ARBA" id="ARBA00023136"/>
    </source>
</evidence>
<protein>
    <recommendedName>
        <fullName evidence="10">ATP synthase epsilon chain</fullName>
    </recommendedName>
    <alternativeName>
        <fullName evidence="10">ATP synthase F1 sector epsilon subunit</fullName>
    </alternativeName>
    <alternativeName>
        <fullName evidence="10">F-ATPase epsilon subunit</fullName>
    </alternativeName>
</protein>
<dbReference type="GO" id="GO:0005886">
    <property type="term" value="C:plasma membrane"/>
    <property type="evidence" value="ECO:0007669"/>
    <property type="project" value="UniProtKB-SubCell"/>
</dbReference>
<dbReference type="KEGG" id="phl:KKY_3176"/>
<evidence type="ECO:0000313" key="14">
    <source>
        <dbReference type="Proteomes" id="UP000008850"/>
    </source>
</evidence>
<reference evidence="13 14" key="1">
    <citation type="journal article" date="2012" name="J. Bacteriol.">
        <title>Complete genome sequence of Pelagibacterium halotolerans B2T.</title>
        <authorList>
            <person name="Huo Y.Y."/>
            <person name="Cheng H."/>
            <person name="Han X.F."/>
            <person name="Jiang X.W."/>
            <person name="Sun C."/>
            <person name="Zhang X.Q."/>
            <person name="Zhu X.F."/>
            <person name="Liu Y.F."/>
            <person name="Li P.F."/>
            <person name="Ni P.X."/>
            <person name="Wu M."/>
        </authorList>
    </citation>
    <scope>NUCLEOTIDE SEQUENCE [LARGE SCALE GENOMIC DNA]</scope>
    <source>
        <strain evidence="14">DSM 22347 / JCM 15775 / CGMCC 1.7692 / B2</strain>
    </source>
</reference>
<dbReference type="HAMAP" id="MF_00530">
    <property type="entry name" value="ATP_synth_epsil_bac"/>
    <property type="match status" value="1"/>
</dbReference>
<dbReference type="RefSeq" id="WP_014132311.1">
    <property type="nucleotide sequence ID" value="NC_016078.1"/>
</dbReference>
<dbReference type="CDD" id="cd12152">
    <property type="entry name" value="F1-ATPase_delta"/>
    <property type="match status" value="1"/>
</dbReference>
<dbReference type="InterPro" id="IPR001469">
    <property type="entry name" value="ATP_synth_F1_dsu/esu"/>
</dbReference>
<keyword evidence="6 10" id="KW-0406">Ion transport</keyword>
<evidence type="ECO:0000256" key="1">
    <source>
        <dbReference type="ARBA" id="ARBA00003543"/>
    </source>
</evidence>
<evidence type="ECO:0000256" key="9">
    <source>
        <dbReference type="ARBA" id="ARBA00023310"/>
    </source>
</evidence>
<evidence type="ECO:0000259" key="12">
    <source>
        <dbReference type="Pfam" id="PF02823"/>
    </source>
</evidence>
<dbReference type="GO" id="GO:0012505">
    <property type="term" value="C:endomembrane system"/>
    <property type="evidence" value="ECO:0007669"/>
    <property type="project" value="UniProtKB-SubCell"/>
</dbReference>
<organism evidence="13 14">
    <name type="scientific">Pelagibacterium halotolerans (strain DSM 22347 / JCM 15775 / CGMCC 1.7692 / B2)</name>
    <dbReference type="NCBI Taxonomy" id="1082931"/>
    <lineage>
        <taxon>Bacteria</taxon>
        <taxon>Pseudomonadati</taxon>
        <taxon>Pseudomonadota</taxon>
        <taxon>Alphaproteobacteria</taxon>
        <taxon>Hyphomicrobiales</taxon>
        <taxon>Devosiaceae</taxon>
        <taxon>Pelagibacterium</taxon>
    </lineage>
</organism>
<dbReference type="Gene3D" id="2.60.15.10">
    <property type="entry name" value="F0F1 ATP synthase delta/epsilon subunit, N-terminal"/>
    <property type="match status" value="1"/>
</dbReference>
<gene>
    <name evidence="10" type="primary">atpC</name>
    <name evidence="13" type="ordered locus">KKY_3176</name>
</gene>
<comment type="subunit">
    <text evidence="10 11">F-type ATPases have 2 components, CF(1) - the catalytic core - and CF(0) - the membrane proton channel. CF(1) has five subunits: alpha(3), beta(3), gamma(1), delta(1), epsilon(1). CF(0) has three main subunits: a, b and c.</text>
</comment>
<comment type="similarity">
    <text evidence="3 10 11">Belongs to the ATPase epsilon chain family.</text>
</comment>
<keyword evidence="4 10" id="KW-0813">Transport</keyword>
<evidence type="ECO:0000256" key="6">
    <source>
        <dbReference type="ARBA" id="ARBA00023065"/>
    </source>
</evidence>
<evidence type="ECO:0000256" key="2">
    <source>
        <dbReference type="ARBA" id="ARBA00004184"/>
    </source>
</evidence>
<evidence type="ECO:0000313" key="13">
    <source>
        <dbReference type="EMBL" id="AEQ53165.1"/>
    </source>
</evidence>
<dbReference type="Proteomes" id="UP000008850">
    <property type="component" value="Chromosome"/>
</dbReference>
<dbReference type="GO" id="GO:0005524">
    <property type="term" value="F:ATP binding"/>
    <property type="evidence" value="ECO:0007669"/>
    <property type="project" value="UniProtKB-UniRule"/>
</dbReference>
<dbReference type="PANTHER" id="PTHR13822">
    <property type="entry name" value="ATP SYNTHASE DELTA/EPSILON CHAIN"/>
    <property type="match status" value="1"/>
</dbReference>
<accession>G4R6A0</accession>
<comment type="function">
    <text evidence="1 10">Produces ATP from ADP in the presence of a proton gradient across the membrane.</text>
</comment>
<dbReference type="SUPFAM" id="SSF51344">
    <property type="entry name" value="Epsilon subunit of F1F0-ATP synthase N-terminal domain"/>
    <property type="match status" value="1"/>
</dbReference>
<dbReference type="STRING" id="1082931.KKY_3176"/>
<evidence type="ECO:0000256" key="10">
    <source>
        <dbReference type="HAMAP-Rule" id="MF_00530"/>
    </source>
</evidence>
<keyword evidence="10" id="KW-0997">Cell inner membrane</keyword>
<evidence type="ECO:0000256" key="8">
    <source>
        <dbReference type="ARBA" id="ARBA00023196"/>
    </source>
</evidence>
<feature type="domain" description="ATP synthase F1 complex delta/epsilon subunit N-terminal" evidence="12">
    <location>
        <begin position="6"/>
        <end position="84"/>
    </location>
</feature>
<dbReference type="InterPro" id="IPR020546">
    <property type="entry name" value="ATP_synth_F1_dsu/esu_N"/>
</dbReference>
<sequence length="140" mass="14419">MAEGVKIEIVSPEVLVLSAQARSVIVPGSEGYLTVMGDHAPLMAVLKPGFVTVTDTSGAVSSFFVGGGFADISDAGVTILAEEAKPASEFGRTEIEARITAAQQALAAASDIEDKSDAQNTLDTWKNLLLESATLGGTVH</sequence>
<keyword evidence="5 10" id="KW-0375">Hydrogen ion transport</keyword>
<comment type="subcellular location">
    <subcellularLocation>
        <location evidence="10">Cell inner membrane</location>
        <topology evidence="10">Peripheral membrane protein</topology>
    </subcellularLocation>
    <subcellularLocation>
        <location evidence="2">Endomembrane system</location>
        <topology evidence="2">Peripheral membrane protein</topology>
    </subcellularLocation>
</comment>
<dbReference type="InterPro" id="IPR036771">
    <property type="entry name" value="ATPsynth_dsu/esu_N"/>
</dbReference>
<evidence type="ECO:0000256" key="4">
    <source>
        <dbReference type="ARBA" id="ARBA00022448"/>
    </source>
</evidence>
<evidence type="ECO:0000256" key="5">
    <source>
        <dbReference type="ARBA" id="ARBA00022781"/>
    </source>
</evidence>
<keyword evidence="10" id="KW-1003">Cell membrane</keyword>
<dbReference type="EMBL" id="CP003075">
    <property type="protein sequence ID" value="AEQ53165.1"/>
    <property type="molecule type" value="Genomic_DNA"/>
</dbReference>
<dbReference type="GO" id="GO:0046933">
    <property type="term" value="F:proton-transporting ATP synthase activity, rotational mechanism"/>
    <property type="evidence" value="ECO:0007669"/>
    <property type="project" value="UniProtKB-UniRule"/>
</dbReference>
<dbReference type="GO" id="GO:0045259">
    <property type="term" value="C:proton-transporting ATP synthase complex"/>
    <property type="evidence" value="ECO:0007669"/>
    <property type="project" value="UniProtKB-KW"/>
</dbReference>
<evidence type="ECO:0000256" key="11">
    <source>
        <dbReference type="RuleBase" id="RU003656"/>
    </source>
</evidence>